<evidence type="ECO:0000313" key="2">
    <source>
        <dbReference type="EMBL" id="PNT97697.1"/>
    </source>
</evidence>
<evidence type="ECO:0000313" key="3">
    <source>
        <dbReference type="Proteomes" id="UP000236151"/>
    </source>
</evidence>
<dbReference type="OrthoDB" id="1863318at2"/>
<dbReference type="KEGG" id="cthd:CDO33_11690"/>
<accession>A0A2K2FBC4</accession>
<feature type="transmembrane region" description="Helical" evidence="1">
    <location>
        <begin position="12"/>
        <end position="32"/>
    </location>
</feature>
<dbReference type="Proteomes" id="UP000236151">
    <property type="component" value="Unassembled WGS sequence"/>
</dbReference>
<sequence>MQERKSNVIKSAALILCICVAAALFFSTWFILSHADHDCTGDQCPVCAEIQTAENLLKQVGLVGFCILFSFSNHLSSYSSGKYTLCYVNNITPVTLKVRMNN</sequence>
<keyword evidence="1" id="KW-1133">Transmembrane helix</keyword>
<keyword evidence="1" id="KW-0472">Membrane</keyword>
<dbReference type="AlphaFoldDB" id="A0A2K2FBC4"/>
<comment type="caution">
    <text evidence="2">The sequence shown here is derived from an EMBL/GenBank/DDBJ whole genome shotgun (WGS) entry which is preliminary data.</text>
</comment>
<evidence type="ECO:0000256" key="1">
    <source>
        <dbReference type="SAM" id="Phobius"/>
    </source>
</evidence>
<name>A0A2K2FBC4_9CLOT</name>
<dbReference type="EMBL" id="NIOJ01000034">
    <property type="protein sequence ID" value="PNT97697.1"/>
    <property type="molecule type" value="Genomic_DNA"/>
</dbReference>
<keyword evidence="3" id="KW-1185">Reference proteome</keyword>
<proteinExistence type="predicted"/>
<protein>
    <submittedName>
        <fullName evidence="2">Uncharacterized protein</fullName>
    </submittedName>
</protein>
<keyword evidence="1" id="KW-0812">Transmembrane</keyword>
<organism evidence="2 3">
    <name type="scientific">Clostridium thermosuccinogenes</name>
    <dbReference type="NCBI Taxonomy" id="84032"/>
    <lineage>
        <taxon>Bacteria</taxon>
        <taxon>Bacillati</taxon>
        <taxon>Bacillota</taxon>
        <taxon>Clostridia</taxon>
        <taxon>Eubacteriales</taxon>
        <taxon>Clostridiaceae</taxon>
        <taxon>Clostridium</taxon>
    </lineage>
</organism>
<reference evidence="3" key="1">
    <citation type="submission" date="2017-06" db="EMBL/GenBank/DDBJ databases">
        <title>Investigating the central metabolism of Clostridium thermosuccinogenes.</title>
        <authorList>
            <person name="Koendjbiharie J.G."/>
            <person name="Van Kranenburg R."/>
            <person name="Vriesendorp B."/>
        </authorList>
    </citation>
    <scope>NUCLEOTIDE SEQUENCE [LARGE SCALE GENOMIC DNA]</scope>
    <source>
        <strain evidence="3">DSM 5806</strain>
    </source>
</reference>
<gene>
    <name evidence="2" type="ORF">CDQ84_12650</name>
</gene>
<dbReference type="RefSeq" id="WP_103082093.1">
    <property type="nucleotide sequence ID" value="NZ_CP021850.1"/>
</dbReference>